<name>A0A0P6VI60_9HYPH</name>
<comment type="caution">
    <text evidence="8">The sequence shown here is derived from an EMBL/GenBank/DDBJ whole genome shotgun (WGS) entry which is preliminary data.</text>
</comment>
<dbReference type="PANTHER" id="PTHR43694">
    <property type="entry name" value="RIBONUCLEASE J"/>
    <property type="match status" value="1"/>
</dbReference>
<dbReference type="InterPro" id="IPR001279">
    <property type="entry name" value="Metallo-B-lactamas"/>
</dbReference>
<dbReference type="Gene3D" id="3.60.15.10">
    <property type="entry name" value="Ribonuclease Z/Hydroxyacylglutathione hydrolase-like"/>
    <property type="match status" value="1"/>
</dbReference>
<dbReference type="EMBL" id="LJYW01000002">
    <property type="protein sequence ID" value="KPL50772.1"/>
    <property type="molecule type" value="Genomic_DNA"/>
</dbReference>
<dbReference type="InterPro" id="IPR011108">
    <property type="entry name" value="RMMBL"/>
</dbReference>
<evidence type="ECO:0000256" key="2">
    <source>
        <dbReference type="ARBA" id="ARBA00022723"/>
    </source>
</evidence>
<dbReference type="Pfam" id="PF07521">
    <property type="entry name" value="RMMBL"/>
    <property type="match status" value="1"/>
</dbReference>
<dbReference type="InterPro" id="IPR036866">
    <property type="entry name" value="RibonucZ/Hydroxyglut_hydro"/>
</dbReference>
<dbReference type="InterPro" id="IPR042173">
    <property type="entry name" value="RNase_J_2"/>
</dbReference>
<reference evidence="8 9" key="2">
    <citation type="submission" date="2015-10" db="EMBL/GenBank/DDBJ databases">
        <title>Draft Genome Sequence of Prosthecomicrobium hirschii ATCC 27832.</title>
        <authorList>
            <person name="Daniel J."/>
            <person name="Givan S.A."/>
            <person name="Brun Y.V."/>
            <person name="Brown P.J."/>
        </authorList>
    </citation>
    <scope>NUCLEOTIDE SEQUENCE [LARGE SCALE GENOMIC DNA]</scope>
    <source>
        <strain evidence="8 9">16</strain>
    </source>
</reference>
<dbReference type="GO" id="GO:0003723">
    <property type="term" value="F:RNA binding"/>
    <property type="evidence" value="ECO:0007669"/>
    <property type="project" value="UniProtKB-KW"/>
</dbReference>
<organism evidence="8 9">
    <name type="scientific">Prosthecodimorpha hirschii</name>
    <dbReference type="NCBI Taxonomy" id="665126"/>
    <lineage>
        <taxon>Bacteria</taxon>
        <taxon>Pseudomonadati</taxon>
        <taxon>Pseudomonadota</taxon>
        <taxon>Alphaproteobacteria</taxon>
        <taxon>Hyphomicrobiales</taxon>
        <taxon>Ancalomicrobiaceae</taxon>
        <taxon>Prosthecodimorpha</taxon>
    </lineage>
</organism>
<keyword evidence="5" id="KW-0269">Exonuclease</keyword>
<dbReference type="InterPro" id="IPR055132">
    <property type="entry name" value="RNase_J_b_CASP"/>
</dbReference>
<dbReference type="Pfam" id="PF17770">
    <property type="entry name" value="RNase_J_C"/>
    <property type="match status" value="1"/>
</dbReference>
<keyword evidence="2" id="KW-0479">Metal-binding</keyword>
<dbReference type="SUPFAM" id="SSF56281">
    <property type="entry name" value="Metallo-hydrolase/oxidoreductase"/>
    <property type="match status" value="1"/>
</dbReference>
<protein>
    <submittedName>
        <fullName evidence="8">MBL fold metallo-hydrolase</fullName>
    </submittedName>
</protein>
<dbReference type="AlphaFoldDB" id="A0A0P6VI60"/>
<keyword evidence="3 8" id="KW-0378">Hydrolase</keyword>
<dbReference type="Gene3D" id="3.40.50.10710">
    <property type="entry name" value="Metallo-hydrolase/oxidoreductase"/>
    <property type="match status" value="1"/>
</dbReference>
<gene>
    <name evidence="8" type="ORF">ABB55_27970</name>
</gene>
<keyword evidence="4" id="KW-0862">Zinc</keyword>
<evidence type="ECO:0000256" key="3">
    <source>
        <dbReference type="ARBA" id="ARBA00022801"/>
    </source>
</evidence>
<feature type="domain" description="Metallo-beta-lactamase" evidence="7">
    <location>
        <begin position="22"/>
        <end position="222"/>
    </location>
</feature>
<keyword evidence="6" id="KW-0694">RNA-binding</keyword>
<dbReference type="SMART" id="SM00849">
    <property type="entry name" value="Lactamase_B"/>
    <property type="match status" value="1"/>
</dbReference>
<dbReference type="Gene3D" id="3.10.20.580">
    <property type="match status" value="1"/>
</dbReference>
<accession>A0A0P6VI60</accession>
<evidence type="ECO:0000313" key="9">
    <source>
        <dbReference type="Proteomes" id="UP000048984"/>
    </source>
</evidence>
<dbReference type="Pfam" id="PF22505">
    <property type="entry name" value="RNase_J_b_CASP"/>
    <property type="match status" value="1"/>
</dbReference>
<proteinExistence type="predicted"/>
<keyword evidence="1" id="KW-0540">Nuclease</keyword>
<dbReference type="Proteomes" id="UP000048984">
    <property type="component" value="Unassembled WGS sequence"/>
</dbReference>
<keyword evidence="9" id="KW-1185">Reference proteome</keyword>
<evidence type="ECO:0000256" key="6">
    <source>
        <dbReference type="ARBA" id="ARBA00022884"/>
    </source>
</evidence>
<dbReference type="InterPro" id="IPR041636">
    <property type="entry name" value="RNase_J_C"/>
</dbReference>
<dbReference type="GO" id="GO:0004527">
    <property type="term" value="F:exonuclease activity"/>
    <property type="evidence" value="ECO:0007669"/>
    <property type="project" value="UniProtKB-KW"/>
</dbReference>
<evidence type="ECO:0000256" key="1">
    <source>
        <dbReference type="ARBA" id="ARBA00022722"/>
    </source>
</evidence>
<evidence type="ECO:0000256" key="5">
    <source>
        <dbReference type="ARBA" id="ARBA00022839"/>
    </source>
</evidence>
<dbReference type="RefSeq" id="WP_054362362.1">
    <property type="nucleotide sequence ID" value="NZ_LJYW01000002.1"/>
</dbReference>
<evidence type="ECO:0000313" key="8">
    <source>
        <dbReference type="EMBL" id="KPL50772.1"/>
    </source>
</evidence>
<dbReference type="CDD" id="cd07714">
    <property type="entry name" value="RNaseJ_MBL-fold"/>
    <property type="match status" value="1"/>
</dbReference>
<dbReference type="Pfam" id="PF00753">
    <property type="entry name" value="Lactamase_B"/>
    <property type="match status" value="1"/>
</dbReference>
<sequence length="560" mass="60217">MRKRREGDDLVFLPLGGVGEIGMNCALYGFGPEADRKWIMVDLGITFANEFDEPGVDVIFPDLRFAESEKRNILGLIITHAHEDHFGALLDLWPRLKVPVYMTPFAHGLLEAKAEGHAGAPEIAVRRYKAGERWTLGPFEIEAINVAHSIPESNALAIRTALGTVIHTGDWKVDPTPVLGAPTDFDRLAAYGAEGVRALICDSTNAVREGISPSEREVATSLTEIIRKAPQRVAVTTFASNVGRIRAVAEAAVAADRSVVILGRAMHRAIDVATELGMFEGLPGFLGEDAYGYLPRDRVVALMTGSQGEPRAALAKVASGEHRNIALSQGDTVIFSSRTIPGNEKAVNTIQNQLATAGVHVITDRDGLVHVSGHPRRGELARMYEAVKPEVSIPVHGEAVHLNVHADFARSCGVKRAVIGGNGKMIRLAPDPAEIVDEVFAGRLFKDGRLVVLPDDSGVRERRKASFAGVIVVSLALDGKGTVAAEPEAVLVGIPSEDEVGKDFEDVVVDAAEQTMAGLPKAKRRDLDLVADAVKRSVRAAVAERWGKKPIVEVIVHEVD</sequence>
<evidence type="ECO:0000256" key="4">
    <source>
        <dbReference type="ARBA" id="ARBA00022833"/>
    </source>
</evidence>
<dbReference type="PANTHER" id="PTHR43694:SF1">
    <property type="entry name" value="RIBONUCLEASE J"/>
    <property type="match status" value="1"/>
</dbReference>
<dbReference type="GO" id="GO:0046872">
    <property type="term" value="F:metal ion binding"/>
    <property type="evidence" value="ECO:0007669"/>
    <property type="project" value="UniProtKB-KW"/>
</dbReference>
<evidence type="ECO:0000259" key="7">
    <source>
        <dbReference type="SMART" id="SM00849"/>
    </source>
</evidence>
<reference evidence="8 9" key="1">
    <citation type="submission" date="2015-09" db="EMBL/GenBank/DDBJ databases">
        <authorList>
            <person name="Jackson K.R."/>
            <person name="Lunt B.L."/>
            <person name="Fisher J.N.B."/>
            <person name="Gardner A.V."/>
            <person name="Bailey M.E."/>
            <person name="Deus L.M."/>
            <person name="Earl A.S."/>
            <person name="Gibby P.D."/>
            <person name="Hartmann K.A."/>
            <person name="Liu J.E."/>
            <person name="Manci A.M."/>
            <person name="Nielsen D.A."/>
            <person name="Solomon M.B."/>
            <person name="Breakwell D.P."/>
            <person name="Burnett S.H."/>
            <person name="Grose J.H."/>
        </authorList>
    </citation>
    <scope>NUCLEOTIDE SEQUENCE [LARGE SCALE GENOMIC DNA]</scope>
    <source>
        <strain evidence="8 9">16</strain>
    </source>
</reference>
<dbReference type="STRING" id="665126.ABB55_27970"/>